<evidence type="ECO:0000256" key="10">
    <source>
        <dbReference type="ARBA" id="ARBA00023224"/>
    </source>
</evidence>
<dbReference type="InterPro" id="IPR001878">
    <property type="entry name" value="Znf_CCHC"/>
</dbReference>
<evidence type="ECO:0000259" key="16">
    <source>
        <dbReference type="PROSITE" id="PS50102"/>
    </source>
</evidence>
<dbReference type="PROSITE" id="PS50262">
    <property type="entry name" value="G_PROTEIN_RECEP_F1_2"/>
    <property type="match status" value="1"/>
</dbReference>
<dbReference type="SUPFAM" id="SSF81321">
    <property type="entry name" value="Family A G protein-coupled receptor-like"/>
    <property type="match status" value="1"/>
</dbReference>
<keyword evidence="6 15" id="KW-1133">Transmembrane helix</keyword>
<dbReference type="GO" id="GO:0005886">
    <property type="term" value="C:plasma membrane"/>
    <property type="evidence" value="ECO:0007669"/>
    <property type="project" value="UniProtKB-SubCell"/>
</dbReference>
<keyword evidence="10 13" id="KW-0807">Transducer</keyword>
<evidence type="ECO:0000256" key="5">
    <source>
        <dbReference type="ARBA" id="ARBA00022884"/>
    </source>
</evidence>
<evidence type="ECO:0000256" key="15">
    <source>
        <dbReference type="SAM" id="Phobius"/>
    </source>
</evidence>
<evidence type="ECO:0000256" key="13">
    <source>
        <dbReference type="RuleBase" id="RU000688"/>
    </source>
</evidence>
<keyword evidence="8 15" id="KW-0472">Membrane</keyword>
<dbReference type="GO" id="GO:0003723">
    <property type="term" value="F:RNA binding"/>
    <property type="evidence" value="ECO:0007669"/>
    <property type="project" value="UniProtKB-UniRule"/>
</dbReference>
<dbReference type="SMART" id="SM00360">
    <property type="entry name" value="RRM"/>
    <property type="match status" value="1"/>
</dbReference>
<reference evidence="19 20" key="1">
    <citation type="submission" date="2019-08" db="EMBL/GenBank/DDBJ databases">
        <authorList>
            <person name="Alioto T."/>
            <person name="Alioto T."/>
            <person name="Gomez Garrido J."/>
        </authorList>
    </citation>
    <scope>NUCLEOTIDE SEQUENCE [LARGE SCALE GENOMIC DNA]</scope>
</reference>
<feature type="transmembrane region" description="Helical" evidence="15">
    <location>
        <begin position="321"/>
        <end position="341"/>
    </location>
</feature>
<sequence>MSRSKSRTRSKSRSRSRSRSRRTSRSYSRSRSPSSRSRSRSRSKTPVDKHRLHVRDIGSSITRRDIEKEFERYGTLLEVWMSRTRPSFAFVVYKRDKDAAEAQKRTNGMELYGSFLTVSFAKTRGLSRRSSRNNSYRDSLRCYSCNRVGHFSRSCKEVNYGYRQWPIDWDNWYNMNQDRLLAPHSQQWRWARTTEAHPHHNLEPLTQASLVLTMAVAIILLNILIIATFTNIRGGGEVMNVYLVSLALADLLYGVLVVPFSVYPSLVQQWVYGKIACRIIGYIEVALWTVSAYTLMWISVDRYIAVRKPVRYFTVQTRTRCQCWMAFTWISSAMLCSPPLLEFGDPVFDKDTAVCMLDWQGMAAYSVTLSILILGPSLITILYTYVYIYGAIRRLRRGFLAHDKEYVTALSENLSNPTHVTSFVLIVSFWVCWTPLMSIKAYQQLGGVPAVPGQVRFAALWLGISNSVWKAFVLIFLSPQFRVMLRLLCLTVFCKRKSRAELELLQLDMEDHFL</sequence>
<dbReference type="PRINTS" id="PR00237">
    <property type="entry name" value="GPCRRHODOPSN"/>
</dbReference>
<evidence type="ECO:0000256" key="14">
    <source>
        <dbReference type="SAM" id="MobiDB-lite"/>
    </source>
</evidence>
<keyword evidence="11" id="KW-0862">Zinc</keyword>
<feature type="compositionally biased region" description="Low complexity" evidence="14">
    <location>
        <begin position="25"/>
        <end position="36"/>
    </location>
</feature>
<keyword evidence="20" id="KW-1185">Reference proteome</keyword>
<dbReference type="GO" id="GO:0008270">
    <property type="term" value="F:zinc ion binding"/>
    <property type="evidence" value="ECO:0007669"/>
    <property type="project" value="UniProtKB-KW"/>
</dbReference>
<feature type="transmembrane region" description="Helical" evidence="15">
    <location>
        <begin position="241"/>
        <end position="259"/>
    </location>
</feature>
<dbReference type="CDD" id="cd00637">
    <property type="entry name" value="7tm_classA_rhodopsin-like"/>
    <property type="match status" value="1"/>
</dbReference>
<evidence type="ECO:0000256" key="6">
    <source>
        <dbReference type="ARBA" id="ARBA00022989"/>
    </source>
</evidence>
<organism evidence="19 20">
    <name type="scientific">Cinara cedri</name>
    <dbReference type="NCBI Taxonomy" id="506608"/>
    <lineage>
        <taxon>Eukaryota</taxon>
        <taxon>Metazoa</taxon>
        <taxon>Ecdysozoa</taxon>
        <taxon>Arthropoda</taxon>
        <taxon>Hexapoda</taxon>
        <taxon>Insecta</taxon>
        <taxon>Pterygota</taxon>
        <taxon>Neoptera</taxon>
        <taxon>Paraneoptera</taxon>
        <taxon>Hemiptera</taxon>
        <taxon>Sternorrhyncha</taxon>
        <taxon>Aphidomorpha</taxon>
        <taxon>Aphidoidea</taxon>
        <taxon>Aphididae</taxon>
        <taxon>Lachninae</taxon>
        <taxon>Cinara</taxon>
    </lineage>
</organism>
<dbReference type="InterPro" id="IPR035979">
    <property type="entry name" value="RBD_domain_sf"/>
</dbReference>
<comment type="similarity">
    <text evidence="2 13">Belongs to the G-protein coupled receptor 1 family.</text>
</comment>
<evidence type="ECO:0000256" key="1">
    <source>
        <dbReference type="ARBA" id="ARBA00004651"/>
    </source>
</evidence>
<evidence type="ECO:0000256" key="11">
    <source>
        <dbReference type="PROSITE-ProRule" id="PRU00047"/>
    </source>
</evidence>
<feature type="transmembrane region" description="Helical" evidence="15">
    <location>
        <begin position="458"/>
        <end position="477"/>
    </location>
</feature>
<evidence type="ECO:0000256" key="7">
    <source>
        <dbReference type="ARBA" id="ARBA00023040"/>
    </source>
</evidence>
<evidence type="ECO:0000256" key="8">
    <source>
        <dbReference type="ARBA" id="ARBA00023136"/>
    </source>
</evidence>
<feature type="transmembrane region" description="Helical" evidence="15">
    <location>
        <begin position="420"/>
        <end position="438"/>
    </location>
</feature>
<dbReference type="PROSITE" id="PS00237">
    <property type="entry name" value="G_PROTEIN_RECEP_F1_1"/>
    <property type="match status" value="1"/>
</dbReference>
<feature type="compositionally biased region" description="Basic residues" evidence="14">
    <location>
        <begin position="1"/>
        <end position="24"/>
    </location>
</feature>
<keyword evidence="5 12" id="KW-0694">RNA-binding</keyword>
<evidence type="ECO:0000256" key="9">
    <source>
        <dbReference type="ARBA" id="ARBA00023170"/>
    </source>
</evidence>
<dbReference type="Gene3D" id="1.20.1070.10">
    <property type="entry name" value="Rhodopsin 7-helix transmembrane proteins"/>
    <property type="match status" value="1"/>
</dbReference>
<evidence type="ECO:0000256" key="4">
    <source>
        <dbReference type="ARBA" id="ARBA00022692"/>
    </source>
</evidence>
<evidence type="ECO:0000313" key="19">
    <source>
        <dbReference type="EMBL" id="VVC43892.1"/>
    </source>
</evidence>
<dbReference type="InterPro" id="IPR017452">
    <property type="entry name" value="GPCR_Rhodpsn_7TM"/>
</dbReference>
<dbReference type="Pfam" id="PF00098">
    <property type="entry name" value="zf-CCHC"/>
    <property type="match status" value="1"/>
</dbReference>
<evidence type="ECO:0000259" key="17">
    <source>
        <dbReference type="PROSITE" id="PS50158"/>
    </source>
</evidence>
<feature type="transmembrane region" description="Helical" evidence="15">
    <location>
        <begin position="279"/>
        <end position="300"/>
    </location>
</feature>
<keyword evidence="7 13" id="KW-0297">G-protein coupled receptor</keyword>
<dbReference type="SMART" id="SM00343">
    <property type="entry name" value="ZnF_C2HC"/>
    <property type="match status" value="1"/>
</dbReference>
<dbReference type="GO" id="GO:0004930">
    <property type="term" value="F:G protein-coupled receptor activity"/>
    <property type="evidence" value="ECO:0007669"/>
    <property type="project" value="UniProtKB-KW"/>
</dbReference>
<keyword evidence="11" id="KW-0863">Zinc-finger</keyword>
<dbReference type="AlphaFoldDB" id="A0A5E4NJL8"/>
<dbReference type="SUPFAM" id="SSF54928">
    <property type="entry name" value="RNA-binding domain, RBD"/>
    <property type="match status" value="1"/>
</dbReference>
<dbReference type="InterPro" id="IPR000276">
    <property type="entry name" value="GPCR_Rhodpsn"/>
</dbReference>
<dbReference type="SUPFAM" id="SSF57756">
    <property type="entry name" value="Retrovirus zinc finger-like domains"/>
    <property type="match status" value="1"/>
</dbReference>
<dbReference type="PROSITE" id="PS50102">
    <property type="entry name" value="RRM"/>
    <property type="match status" value="1"/>
</dbReference>
<feature type="domain" description="RRM" evidence="16">
    <location>
        <begin position="50"/>
        <end position="123"/>
    </location>
</feature>
<feature type="domain" description="CCHC-type" evidence="17">
    <location>
        <begin position="141"/>
        <end position="157"/>
    </location>
</feature>
<evidence type="ECO:0000256" key="3">
    <source>
        <dbReference type="ARBA" id="ARBA00022475"/>
    </source>
</evidence>
<dbReference type="Pfam" id="PF00076">
    <property type="entry name" value="RRM_1"/>
    <property type="match status" value="1"/>
</dbReference>
<dbReference type="PROSITE" id="PS50158">
    <property type="entry name" value="ZF_CCHC"/>
    <property type="match status" value="1"/>
</dbReference>
<feature type="transmembrane region" description="Helical" evidence="15">
    <location>
        <begin position="208"/>
        <end position="229"/>
    </location>
</feature>
<feature type="domain" description="G-protein coupled receptors family 1 profile" evidence="18">
    <location>
        <begin position="221"/>
        <end position="474"/>
    </location>
</feature>
<evidence type="ECO:0000313" key="20">
    <source>
        <dbReference type="Proteomes" id="UP000325440"/>
    </source>
</evidence>
<dbReference type="OrthoDB" id="6376512at2759"/>
<evidence type="ECO:0000256" key="12">
    <source>
        <dbReference type="PROSITE-ProRule" id="PRU00176"/>
    </source>
</evidence>
<evidence type="ECO:0000259" key="18">
    <source>
        <dbReference type="PROSITE" id="PS50262"/>
    </source>
</evidence>
<name>A0A5E4NJL8_9HEMI</name>
<accession>A0A5E4NJL8</accession>
<dbReference type="InterPro" id="IPR012677">
    <property type="entry name" value="Nucleotide-bd_a/b_plait_sf"/>
</dbReference>
<gene>
    <name evidence="19" type="ORF">CINCED_3A025027</name>
</gene>
<feature type="region of interest" description="Disordered" evidence="14">
    <location>
        <begin position="1"/>
        <end position="53"/>
    </location>
</feature>
<keyword evidence="11" id="KW-0479">Metal-binding</keyword>
<evidence type="ECO:0000256" key="2">
    <source>
        <dbReference type="ARBA" id="ARBA00010663"/>
    </source>
</evidence>
<dbReference type="Gene3D" id="3.30.70.330">
    <property type="match status" value="1"/>
</dbReference>
<dbReference type="InterPro" id="IPR036875">
    <property type="entry name" value="Znf_CCHC_sf"/>
</dbReference>
<dbReference type="PANTHER" id="PTHR22752">
    <property type="entry name" value="G PROTEIN-COUPLED RECEPTOR"/>
    <property type="match status" value="1"/>
</dbReference>
<protein>
    <submittedName>
        <fullName evidence="19">GPCR, rhodopsin-like, 7TM,Zinc finger, CCHC-type,G protein-coupled receptor, rhodopsin-like,RNA</fullName>
    </submittedName>
</protein>
<proteinExistence type="inferred from homology"/>
<comment type="subcellular location">
    <subcellularLocation>
        <location evidence="1">Cell membrane</location>
        <topology evidence="1">Multi-pass membrane protein</topology>
    </subcellularLocation>
</comment>
<keyword evidence="3" id="KW-1003">Cell membrane</keyword>
<keyword evidence="4 13" id="KW-0812">Transmembrane</keyword>
<dbReference type="EMBL" id="CABPRJ010002373">
    <property type="protein sequence ID" value="VVC43892.1"/>
    <property type="molecule type" value="Genomic_DNA"/>
</dbReference>
<dbReference type="Proteomes" id="UP000325440">
    <property type="component" value="Unassembled WGS sequence"/>
</dbReference>
<dbReference type="InterPro" id="IPR000504">
    <property type="entry name" value="RRM_dom"/>
</dbReference>
<feature type="transmembrane region" description="Helical" evidence="15">
    <location>
        <begin position="361"/>
        <end position="388"/>
    </location>
</feature>
<keyword evidence="9 13" id="KW-0675">Receptor</keyword>
<dbReference type="Pfam" id="PF00001">
    <property type="entry name" value="7tm_1"/>
    <property type="match status" value="1"/>
</dbReference>